<dbReference type="CDD" id="cd01948">
    <property type="entry name" value="EAL"/>
    <property type="match status" value="1"/>
</dbReference>
<reference evidence="7" key="1">
    <citation type="submission" date="2018-05" db="EMBL/GenBank/DDBJ databases">
        <title>Genome Sequencing of selected type strains of the family Eggerthellaceae.</title>
        <authorList>
            <person name="Danylec N."/>
            <person name="Stoll D.A."/>
            <person name="Doetsch A."/>
            <person name="Huch M."/>
        </authorList>
    </citation>
    <scope>NUCLEOTIDE SEQUENCE [LARGE SCALE GENOMIC DNA]</scope>
    <source>
        <strain evidence="7">DSM 27213</strain>
    </source>
</reference>
<dbReference type="InterPro" id="IPR050706">
    <property type="entry name" value="Cyclic-di-GMP_PDE-like"/>
</dbReference>
<evidence type="ECO:0000313" key="7">
    <source>
        <dbReference type="Proteomes" id="UP000285258"/>
    </source>
</evidence>
<dbReference type="PROSITE" id="PS50887">
    <property type="entry name" value="GGDEF"/>
    <property type="match status" value="1"/>
</dbReference>
<evidence type="ECO:0000313" key="8">
    <source>
        <dbReference type="Proteomes" id="UP000462865"/>
    </source>
</evidence>
<dbReference type="Gene3D" id="3.40.50.2300">
    <property type="match status" value="1"/>
</dbReference>
<reference evidence="6" key="3">
    <citation type="journal article" date="2019" name="Microbiol. Resour. Announc.">
        <title>Draft Genome Sequences of Type Strains of Gordonibacter faecihominis, Paraeggerthella hongkongensis, Parvibacter caecicola,Slackia equolifaciens, Slackia faecicanis, and Slackia isoflavoniconvertens.</title>
        <authorList>
            <person name="Danylec N."/>
            <person name="Stoll D.A."/>
            <person name="Dotsch A."/>
            <person name="Huch M."/>
        </authorList>
    </citation>
    <scope>NUCLEOTIDE SEQUENCE</scope>
    <source>
        <strain evidence="6">DSM 27213</strain>
    </source>
</reference>
<dbReference type="EMBL" id="WKZA01000072">
    <property type="protein sequence ID" value="MSA95791.1"/>
    <property type="molecule type" value="Genomic_DNA"/>
</dbReference>
<dbReference type="SMART" id="SM00052">
    <property type="entry name" value="EAL"/>
    <property type="match status" value="1"/>
</dbReference>
<dbReference type="PANTHER" id="PTHR33121">
    <property type="entry name" value="CYCLIC DI-GMP PHOSPHODIESTERASE PDEF"/>
    <property type="match status" value="1"/>
</dbReference>
<feature type="domain" description="GGDEF" evidence="4">
    <location>
        <begin position="161"/>
        <end position="286"/>
    </location>
</feature>
<dbReference type="SUPFAM" id="SSF52172">
    <property type="entry name" value="CheY-like"/>
    <property type="match status" value="1"/>
</dbReference>
<dbReference type="NCBIfam" id="TIGR00254">
    <property type="entry name" value="GGDEF"/>
    <property type="match status" value="1"/>
</dbReference>
<comment type="caution">
    <text evidence="6">The sequence shown here is derived from an EMBL/GenBank/DDBJ whole genome shotgun (WGS) entry which is preliminary data.</text>
</comment>
<dbReference type="GO" id="GO:0000160">
    <property type="term" value="P:phosphorelay signal transduction system"/>
    <property type="evidence" value="ECO:0007669"/>
    <property type="project" value="InterPro"/>
</dbReference>
<dbReference type="InterPro" id="IPR001633">
    <property type="entry name" value="EAL_dom"/>
</dbReference>
<dbReference type="SMART" id="SM00267">
    <property type="entry name" value="GGDEF"/>
    <property type="match status" value="1"/>
</dbReference>
<dbReference type="InterPro" id="IPR000160">
    <property type="entry name" value="GGDEF_dom"/>
</dbReference>
<evidence type="ECO:0000256" key="1">
    <source>
        <dbReference type="PROSITE-ProRule" id="PRU00169"/>
    </source>
</evidence>
<dbReference type="Pfam" id="PF00563">
    <property type="entry name" value="EAL"/>
    <property type="match status" value="1"/>
</dbReference>
<dbReference type="RefSeq" id="WP_096228264.1">
    <property type="nucleotide sequence ID" value="NZ_CP168029.1"/>
</dbReference>
<dbReference type="Gene3D" id="3.30.70.270">
    <property type="match status" value="1"/>
</dbReference>
<name>A0A423UHN1_9ACTN</name>
<dbReference type="InterPro" id="IPR035919">
    <property type="entry name" value="EAL_sf"/>
</dbReference>
<dbReference type="Proteomes" id="UP000285258">
    <property type="component" value="Unassembled WGS sequence"/>
</dbReference>
<dbReference type="Pfam" id="PF00072">
    <property type="entry name" value="Response_reg"/>
    <property type="match status" value="1"/>
</dbReference>
<dbReference type="InterPro" id="IPR043128">
    <property type="entry name" value="Rev_trsase/Diguanyl_cyclase"/>
</dbReference>
<dbReference type="PROSITE" id="PS50883">
    <property type="entry name" value="EAL"/>
    <property type="match status" value="1"/>
</dbReference>
<dbReference type="GO" id="GO:0071111">
    <property type="term" value="F:cyclic-guanylate-specific phosphodiesterase activity"/>
    <property type="evidence" value="ECO:0007669"/>
    <property type="project" value="InterPro"/>
</dbReference>
<dbReference type="Proteomes" id="UP000462865">
    <property type="component" value="Unassembled WGS sequence"/>
</dbReference>
<keyword evidence="1" id="KW-0597">Phosphoprotein</keyword>
<evidence type="ECO:0000259" key="3">
    <source>
        <dbReference type="PROSITE" id="PS50883"/>
    </source>
</evidence>
<proteinExistence type="predicted"/>
<dbReference type="SMART" id="SM00448">
    <property type="entry name" value="REC"/>
    <property type="match status" value="1"/>
</dbReference>
<dbReference type="AlphaFoldDB" id="A0A423UHN1"/>
<protein>
    <submittedName>
        <fullName evidence="5">EAL domain-containing protein</fullName>
    </submittedName>
    <submittedName>
        <fullName evidence="6">GGDEF domain-containing protein</fullName>
    </submittedName>
</protein>
<evidence type="ECO:0000313" key="5">
    <source>
        <dbReference type="EMBL" id="MSA95791.1"/>
    </source>
</evidence>
<feature type="domain" description="Response regulatory" evidence="2">
    <location>
        <begin position="4"/>
        <end position="121"/>
    </location>
</feature>
<reference evidence="5 8" key="4">
    <citation type="journal article" date="2019" name="Nat. Med.">
        <title>A library of human gut bacterial isolates paired with longitudinal multiomics data enables mechanistic microbiome research.</title>
        <authorList>
            <person name="Poyet M."/>
            <person name="Groussin M."/>
            <person name="Gibbons S.M."/>
            <person name="Avila-Pacheco J."/>
            <person name="Jiang X."/>
            <person name="Kearney S.M."/>
            <person name="Perrotta A.R."/>
            <person name="Berdy B."/>
            <person name="Zhao S."/>
            <person name="Lieberman T.D."/>
            <person name="Swanson P.K."/>
            <person name="Smith M."/>
            <person name="Roesemann S."/>
            <person name="Alexander J.E."/>
            <person name="Rich S.A."/>
            <person name="Livny J."/>
            <person name="Vlamakis H."/>
            <person name="Clish C."/>
            <person name="Bullock K."/>
            <person name="Deik A."/>
            <person name="Scott J."/>
            <person name="Pierce K.A."/>
            <person name="Xavier R.J."/>
            <person name="Alm E.J."/>
        </authorList>
    </citation>
    <scope>NUCLEOTIDE SEQUENCE [LARGE SCALE GENOMIC DNA]</scope>
    <source>
        <strain evidence="5 8">BIOML-A1</strain>
    </source>
</reference>
<feature type="domain" description="EAL" evidence="3">
    <location>
        <begin position="295"/>
        <end position="548"/>
    </location>
</feature>
<dbReference type="SUPFAM" id="SSF55073">
    <property type="entry name" value="Nucleotide cyclase"/>
    <property type="match status" value="1"/>
</dbReference>
<accession>A0A423UHN1</accession>
<sequence>MKRTVLVVDDNAVNRRLLARILADDYLVAEAADGREALERLRDDPAGVSAVLLDIVMPVMDGYAVLEAMQADPDLARIPVIVTTQQEGDESEVQALSRGASDFLSKPYKPLIIKHRLTNIIKDRESAAFINLVERDRLTGAFSKEFFYHACEELLASEQEIAYDVVCADIERFKLVNDLHGVSVGDALLRHVAAELAETEGVEACGRLGSDKFGVLVRRRDGLEGLLEGLSTRIGAFDPRMSIVMRYGVYQVADRSIPPSAMCDLAGIAIESVKGRFDARVAYYDDSLRDKMIFEQRMTASLGDAIADGQFEMYLQPKCEIGTGKVVGAEALVRWNHPTEGFLSPAVFIPLFERNGFIAELDHFVFDQACKKLEQWQAEGKEPCSISVNVSRADLYASDLPSRLLGIAREHGVDPGLLHLEITETAYTEDPEQISSSIGRLKDNGFTVEMDDFGTGYSSLNMLTELPIDVLKLDMRFMQDDALHRKRAVVRFVVGLARELDLTVVAEGVETEEQAQLLASCSCDYAQGYLYARPMPAAEFDRFRERVGTSELAAGLGADEAGEGRRP</sequence>
<dbReference type="InterPro" id="IPR011006">
    <property type="entry name" value="CheY-like_superfamily"/>
</dbReference>
<dbReference type="Pfam" id="PF00990">
    <property type="entry name" value="GGDEF"/>
    <property type="match status" value="1"/>
</dbReference>
<dbReference type="EMBL" id="QIBW01000018">
    <property type="protein sequence ID" value="ROT88372.1"/>
    <property type="molecule type" value="Genomic_DNA"/>
</dbReference>
<dbReference type="Gene3D" id="3.20.20.450">
    <property type="entry name" value="EAL domain"/>
    <property type="match status" value="1"/>
</dbReference>
<evidence type="ECO:0000313" key="6">
    <source>
        <dbReference type="EMBL" id="ROT88372.1"/>
    </source>
</evidence>
<gene>
    <name evidence="6" type="ORF">DMP12_12495</name>
    <name evidence="5" type="ORF">GKG38_12150</name>
</gene>
<dbReference type="InterPro" id="IPR029787">
    <property type="entry name" value="Nucleotide_cyclase"/>
</dbReference>
<organism evidence="6 7">
    <name type="scientific">Gordonibacter urolithinfaciens</name>
    <dbReference type="NCBI Taxonomy" id="1335613"/>
    <lineage>
        <taxon>Bacteria</taxon>
        <taxon>Bacillati</taxon>
        <taxon>Actinomycetota</taxon>
        <taxon>Coriobacteriia</taxon>
        <taxon>Eggerthellales</taxon>
        <taxon>Eggerthellaceae</taxon>
        <taxon>Gordonibacter</taxon>
    </lineage>
</organism>
<feature type="modified residue" description="4-aspartylphosphate" evidence="1">
    <location>
        <position position="54"/>
    </location>
</feature>
<dbReference type="InterPro" id="IPR001789">
    <property type="entry name" value="Sig_transdc_resp-reg_receiver"/>
</dbReference>
<dbReference type="PROSITE" id="PS50110">
    <property type="entry name" value="RESPONSE_REGULATORY"/>
    <property type="match status" value="1"/>
</dbReference>
<dbReference type="PANTHER" id="PTHR33121:SF70">
    <property type="entry name" value="SIGNALING PROTEIN YKOW"/>
    <property type="match status" value="1"/>
</dbReference>
<reference evidence="6" key="2">
    <citation type="journal article" date="2019" name="Int. J. Syst. Evol. Microbiol.">
        <title>Gordonibacter faecihominis is a later heterotypic synonym of Gordonibacter urolithinfaciens.</title>
        <authorList>
            <person name="Danylec N."/>
            <person name="Stoll D.A."/>
            <person name="Huch M."/>
        </authorList>
    </citation>
    <scope>NUCLEOTIDE SEQUENCE</scope>
    <source>
        <strain evidence="6">DSM 27213</strain>
    </source>
</reference>
<evidence type="ECO:0000259" key="4">
    <source>
        <dbReference type="PROSITE" id="PS50887"/>
    </source>
</evidence>
<dbReference type="SUPFAM" id="SSF141868">
    <property type="entry name" value="EAL domain-like"/>
    <property type="match status" value="1"/>
</dbReference>
<evidence type="ECO:0000259" key="2">
    <source>
        <dbReference type="PROSITE" id="PS50110"/>
    </source>
</evidence>